<dbReference type="InterPro" id="IPR003423">
    <property type="entry name" value="OMP_efflux"/>
</dbReference>
<dbReference type="EMBL" id="SEWY01000001">
    <property type="protein sequence ID" value="TBH75248.1"/>
    <property type="molecule type" value="Genomic_DNA"/>
</dbReference>
<feature type="signal peptide" evidence="8">
    <location>
        <begin position="1"/>
        <end position="21"/>
    </location>
</feature>
<evidence type="ECO:0000256" key="6">
    <source>
        <dbReference type="ARBA" id="ARBA00023136"/>
    </source>
</evidence>
<dbReference type="PANTHER" id="PTHR30026">
    <property type="entry name" value="OUTER MEMBRANE PROTEIN TOLC"/>
    <property type="match status" value="1"/>
</dbReference>
<proteinExistence type="inferred from homology"/>
<evidence type="ECO:0000256" key="1">
    <source>
        <dbReference type="ARBA" id="ARBA00004442"/>
    </source>
</evidence>
<keyword evidence="6" id="KW-0472">Membrane</keyword>
<dbReference type="InterPro" id="IPR051906">
    <property type="entry name" value="TolC-like"/>
</dbReference>
<accession>A0A4Q9BIT0</accession>
<dbReference type="RefSeq" id="WP_130922428.1">
    <property type="nucleotide sequence ID" value="NZ_JAANOM010000002.1"/>
</dbReference>
<dbReference type="Pfam" id="PF02321">
    <property type="entry name" value="OEP"/>
    <property type="match status" value="2"/>
</dbReference>
<dbReference type="GO" id="GO:0015562">
    <property type="term" value="F:efflux transmembrane transporter activity"/>
    <property type="evidence" value="ECO:0007669"/>
    <property type="project" value="InterPro"/>
</dbReference>
<comment type="similarity">
    <text evidence="2">Belongs to the outer membrane factor (OMF) (TC 1.B.17) family.</text>
</comment>
<sequence>MSLKIFSLSALLLASGISATAQNASAIQANGNTVQLSLSKAVEIALQHNLNVKSYEVSLRNAQLQLQQSKNNALPNLSANINQSASFGRSINPFTNGYDSRNINYNNLGLNAGMLVFNGGQIRNTVLQNDYNLKASQEDLASIKENISLQVVLSYLAILNSEDQLSIAKSQTEITKLQISRTEKLVNAGSLAPSNLLDLKAQLANEESNVVSFQSSLDLNKLTLIQLLNDSSISAISLQRIQVPTPSSNGYDTGIDDLYAKALAIQPLVKAADLRVQSALKGISVAKAGTMPTLSLSASMSANQSNALTMGYFDQLNNTQNKVISLGLNIPIFARFANKTRIAQAGLQRENASIEASKARLTLRQNIEQAYVNLNNAAMKYEAGLSQVSALEESFRAAESRFQAGTIDFVSYNLQKTNLDKARLSLVQSKYDFVFRTKILDFYQGKSLVF</sequence>
<dbReference type="GO" id="GO:0015288">
    <property type="term" value="F:porin activity"/>
    <property type="evidence" value="ECO:0007669"/>
    <property type="project" value="TreeGrafter"/>
</dbReference>
<dbReference type="OrthoDB" id="9811587at2"/>
<keyword evidence="3" id="KW-0813">Transport</keyword>
<dbReference type="GO" id="GO:1990281">
    <property type="term" value="C:efflux pump complex"/>
    <property type="evidence" value="ECO:0007669"/>
    <property type="project" value="TreeGrafter"/>
</dbReference>
<evidence type="ECO:0000256" key="2">
    <source>
        <dbReference type="ARBA" id="ARBA00007613"/>
    </source>
</evidence>
<keyword evidence="10" id="KW-1185">Reference proteome</keyword>
<evidence type="ECO:0000256" key="7">
    <source>
        <dbReference type="ARBA" id="ARBA00023237"/>
    </source>
</evidence>
<dbReference type="PANTHER" id="PTHR30026:SF20">
    <property type="entry name" value="OUTER MEMBRANE PROTEIN TOLC"/>
    <property type="match status" value="1"/>
</dbReference>
<comment type="caution">
    <text evidence="9">The sequence shown here is derived from an EMBL/GenBank/DDBJ whole genome shotgun (WGS) entry which is preliminary data.</text>
</comment>
<evidence type="ECO:0000256" key="8">
    <source>
        <dbReference type="SAM" id="SignalP"/>
    </source>
</evidence>
<keyword evidence="8" id="KW-0732">Signal</keyword>
<comment type="subcellular location">
    <subcellularLocation>
        <location evidence="1">Cell outer membrane</location>
    </subcellularLocation>
</comment>
<keyword evidence="5" id="KW-0812">Transmembrane</keyword>
<reference evidence="9 10" key="1">
    <citation type="submission" date="2019-02" db="EMBL/GenBank/DDBJ databases">
        <title>Genome of a new Bacteroidetes strain.</title>
        <authorList>
            <person name="Pitt A."/>
        </authorList>
    </citation>
    <scope>NUCLEOTIDE SEQUENCE [LARGE SCALE GENOMIC DNA]</scope>
    <source>
        <strain evidence="9 10">103A-SOEBACH</strain>
    </source>
</reference>
<keyword evidence="7" id="KW-0998">Cell outer membrane</keyword>
<evidence type="ECO:0000256" key="5">
    <source>
        <dbReference type="ARBA" id="ARBA00022692"/>
    </source>
</evidence>
<evidence type="ECO:0000313" key="10">
    <source>
        <dbReference type="Proteomes" id="UP000293583"/>
    </source>
</evidence>
<keyword evidence="4" id="KW-1134">Transmembrane beta strand</keyword>
<dbReference type="Proteomes" id="UP000293583">
    <property type="component" value="Unassembled WGS sequence"/>
</dbReference>
<organism evidence="9 10">
    <name type="scientific">Aquirufa antheringensis</name>
    <dbReference type="NCBI Taxonomy" id="2516559"/>
    <lineage>
        <taxon>Bacteria</taxon>
        <taxon>Pseudomonadati</taxon>
        <taxon>Bacteroidota</taxon>
        <taxon>Cytophagia</taxon>
        <taxon>Cytophagales</taxon>
        <taxon>Flectobacillaceae</taxon>
        <taxon>Aquirufa</taxon>
    </lineage>
</organism>
<evidence type="ECO:0000256" key="3">
    <source>
        <dbReference type="ARBA" id="ARBA00022448"/>
    </source>
</evidence>
<evidence type="ECO:0000313" key="9">
    <source>
        <dbReference type="EMBL" id="TBH75248.1"/>
    </source>
</evidence>
<dbReference type="Gene3D" id="1.20.1600.10">
    <property type="entry name" value="Outer membrane efflux proteins (OEP)"/>
    <property type="match status" value="1"/>
</dbReference>
<dbReference type="AlphaFoldDB" id="A0A4Q9BIT0"/>
<protein>
    <submittedName>
        <fullName evidence="9">TolC family protein</fullName>
    </submittedName>
</protein>
<dbReference type="GO" id="GO:0009279">
    <property type="term" value="C:cell outer membrane"/>
    <property type="evidence" value="ECO:0007669"/>
    <property type="project" value="UniProtKB-SubCell"/>
</dbReference>
<feature type="chain" id="PRO_5020630346" evidence="8">
    <location>
        <begin position="22"/>
        <end position="450"/>
    </location>
</feature>
<dbReference type="SUPFAM" id="SSF56954">
    <property type="entry name" value="Outer membrane efflux proteins (OEP)"/>
    <property type="match status" value="1"/>
</dbReference>
<evidence type="ECO:0000256" key="4">
    <source>
        <dbReference type="ARBA" id="ARBA00022452"/>
    </source>
</evidence>
<name>A0A4Q9BIT0_9BACT</name>
<gene>
    <name evidence="9" type="ORF">EWU20_01355</name>
</gene>